<name>A0A1Y5TGS2_9PROT</name>
<dbReference type="Gene3D" id="3.10.180.10">
    <property type="entry name" value="2,3-Dihydroxybiphenyl 1,2-Dioxygenase, domain 1"/>
    <property type="match status" value="1"/>
</dbReference>
<dbReference type="PANTHER" id="PTHR33990">
    <property type="entry name" value="PROTEIN YJDN-RELATED"/>
    <property type="match status" value="1"/>
</dbReference>
<keyword evidence="3" id="KW-1185">Reference proteome</keyword>
<accession>A0A1Y5TGS2</accession>
<keyword evidence="2" id="KW-0489">Methyltransferase</keyword>
<feature type="domain" description="PhnB-like" evidence="1">
    <location>
        <begin position="16"/>
        <end position="129"/>
    </location>
</feature>
<dbReference type="InParanoid" id="A0A1Y5TGS2"/>
<reference evidence="2 3" key="1">
    <citation type="submission" date="2017-03" db="EMBL/GenBank/DDBJ databases">
        <authorList>
            <person name="Afonso C.L."/>
            <person name="Miller P.J."/>
            <person name="Scott M.A."/>
            <person name="Spackman E."/>
            <person name="Goraichik I."/>
            <person name="Dimitrov K.M."/>
            <person name="Suarez D.L."/>
            <person name="Swayne D.E."/>
        </authorList>
    </citation>
    <scope>NUCLEOTIDE SEQUENCE [LARGE SCALE GENOMIC DNA]</scope>
    <source>
        <strain evidence="2 3">CECT 7691</strain>
    </source>
</reference>
<keyword evidence="2" id="KW-0808">Transferase</keyword>
<dbReference type="SUPFAM" id="SSF54593">
    <property type="entry name" value="Glyoxalase/Bleomycin resistance protein/Dihydroxybiphenyl dioxygenase"/>
    <property type="match status" value="1"/>
</dbReference>
<dbReference type="AlphaFoldDB" id="A0A1Y5TGS2"/>
<evidence type="ECO:0000313" key="2">
    <source>
        <dbReference type="EMBL" id="SLN63300.1"/>
    </source>
</evidence>
<dbReference type="CDD" id="cd06588">
    <property type="entry name" value="PhnB_like"/>
    <property type="match status" value="1"/>
</dbReference>
<dbReference type="RefSeq" id="WP_217807996.1">
    <property type="nucleotide sequence ID" value="NZ_FWFR01000002.1"/>
</dbReference>
<keyword evidence="2" id="KW-0830">Ubiquinone</keyword>
<dbReference type="GO" id="GO:0032259">
    <property type="term" value="P:methylation"/>
    <property type="evidence" value="ECO:0007669"/>
    <property type="project" value="UniProtKB-KW"/>
</dbReference>
<dbReference type="InterPro" id="IPR028973">
    <property type="entry name" value="PhnB-like"/>
</dbReference>
<dbReference type="Pfam" id="PF06983">
    <property type="entry name" value="3-dmu-9_3-mt"/>
    <property type="match status" value="1"/>
</dbReference>
<gene>
    <name evidence="2" type="ORF">OCH7691_02832</name>
</gene>
<dbReference type="GO" id="GO:0008168">
    <property type="term" value="F:methyltransferase activity"/>
    <property type="evidence" value="ECO:0007669"/>
    <property type="project" value="UniProtKB-KW"/>
</dbReference>
<dbReference type="EMBL" id="FWFR01000002">
    <property type="protein sequence ID" value="SLN63300.1"/>
    <property type="molecule type" value="Genomic_DNA"/>
</dbReference>
<dbReference type="InterPro" id="IPR029068">
    <property type="entry name" value="Glyas_Bleomycin-R_OHBP_Dase"/>
</dbReference>
<organism evidence="2 3">
    <name type="scientific">Oceanibacterium hippocampi</name>
    <dbReference type="NCBI Taxonomy" id="745714"/>
    <lineage>
        <taxon>Bacteria</taxon>
        <taxon>Pseudomonadati</taxon>
        <taxon>Pseudomonadota</taxon>
        <taxon>Alphaproteobacteria</taxon>
        <taxon>Sneathiellales</taxon>
        <taxon>Sneathiellaceae</taxon>
        <taxon>Oceanibacterium</taxon>
    </lineage>
</organism>
<protein>
    <submittedName>
        <fullName evidence="2">3-demethylubiquinone-9 3-methyltransferase</fullName>
    </submittedName>
</protein>
<sequence>MQGHPGTGKRVETSERIATCLWFDDNAEAAVAFYSEIFPDVEEVGRLHAGEAGPRPAGSVLTITFTLFGRQFVALNGGPDFTFSPAVSHMVICDSQAEIDRYWERLREGGETLQCGWLTDRFGVTWQVVPSALQTMLQDGDSAQCDRVMRAVLTMTKIDIAALEAAYRG</sequence>
<proteinExistence type="predicted"/>
<evidence type="ECO:0000313" key="3">
    <source>
        <dbReference type="Proteomes" id="UP000193200"/>
    </source>
</evidence>
<evidence type="ECO:0000259" key="1">
    <source>
        <dbReference type="Pfam" id="PF06983"/>
    </source>
</evidence>
<dbReference type="InterPro" id="IPR009725">
    <property type="entry name" value="3_dmu_93_MTrfase"/>
</dbReference>
<dbReference type="PIRSF" id="PIRSF021700">
    <property type="entry name" value="3_dmu_93_MTrfase"/>
    <property type="match status" value="1"/>
</dbReference>
<dbReference type="Proteomes" id="UP000193200">
    <property type="component" value="Unassembled WGS sequence"/>
</dbReference>